<protein>
    <submittedName>
        <fullName evidence="10">ABC transporter permease</fullName>
    </submittedName>
</protein>
<evidence type="ECO:0000256" key="4">
    <source>
        <dbReference type="ARBA" id="ARBA00022989"/>
    </source>
</evidence>
<comment type="caution">
    <text evidence="10">The sequence shown here is derived from an EMBL/GenBank/DDBJ whole genome shotgun (WGS) entry which is preliminary data.</text>
</comment>
<keyword evidence="3 7" id="KW-0812">Transmembrane</keyword>
<proteinExistence type="inferred from homology"/>
<evidence type="ECO:0000259" key="8">
    <source>
        <dbReference type="Pfam" id="PF02687"/>
    </source>
</evidence>
<name>A0A9X3NFK1_9ACTN</name>
<comment type="similarity">
    <text evidence="6">Belongs to the ABC-4 integral membrane protein family.</text>
</comment>
<dbReference type="Proteomes" id="UP001147653">
    <property type="component" value="Unassembled WGS sequence"/>
</dbReference>
<reference evidence="10" key="1">
    <citation type="submission" date="2022-10" db="EMBL/GenBank/DDBJ databases">
        <title>The WGS of Solirubrobacter phytolaccae KCTC 29190.</title>
        <authorList>
            <person name="Jiang Z."/>
        </authorList>
    </citation>
    <scope>NUCLEOTIDE SEQUENCE</scope>
    <source>
        <strain evidence="10">KCTC 29190</strain>
    </source>
</reference>
<keyword evidence="4 7" id="KW-1133">Transmembrane helix</keyword>
<evidence type="ECO:0000256" key="3">
    <source>
        <dbReference type="ARBA" id="ARBA00022692"/>
    </source>
</evidence>
<feature type="domain" description="ABC3 transporter permease C-terminal" evidence="8">
    <location>
        <begin position="270"/>
        <end position="382"/>
    </location>
</feature>
<evidence type="ECO:0000256" key="2">
    <source>
        <dbReference type="ARBA" id="ARBA00022475"/>
    </source>
</evidence>
<dbReference type="GO" id="GO:0022857">
    <property type="term" value="F:transmembrane transporter activity"/>
    <property type="evidence" value="ECO:0007669"/>
    <property type="project" value="TreeGrafter"/>
</dbReference>
<evidence type="ECO:0000313" key="11">
    <source>
        <dbReference type="Proteomes" id="UP001147653"/>
    </source>
</evidence>
<dbReference type="PANTHER" id="PTHR30572">
    <property type="entry name" value="MEMBRANE COMPONENT OF TRANSPORTER-RELATED"/>
    <property type="match status" value="1"/>
</dbReference>
<dbReference type="InterPro" id="IPR003838">
    <property type="entry name" value="ABC3_permease_C"/>
</dbReference>
<evidence type="ECO:0000256" key="1">
    <source>
        <dbReference type="ARBA" id="ARBA00004651"/>
    </source>
</evidence>
<gene>
    <name evidence="10" type="ORF">OJ997_27510</name>
</gene>
<feature type="transmembrane region" description="Helical" evidence="7">
    <location>
        <begin position="318"/>
        <end position="340"/>
    </location>
</feature>
<feature type="transmembrane region" description="Helical" evidence="7">
    <location>
        <begin position="21"/>
        <end position="41"/>
    </location>
</feature>
<dbReference type="AlphaFoldDB" id="A0A9X3NFK1"/>
<keyword evidence="2" id="KW-1003">Cell membrane</keyword>
<evidence type="ECO:0000256" key="5">
    <source>
        <dbReference type="ARBA" id="ARBA00023136"/>
    </source>
</evidence>
<dbReference type="RefSeq" id="WP_270028504.1">
    <property type="nucleotide sequence ID" value="NZ_JAPDDP010000068.1"/>
</dbReference>
<comment type="subcellular location">
    <subcellularLocation>
        <location evidence="1">Cell membrane</location>
        <topology evidence="1">Multi-pass membrane protein</topology>
    </subcellularLocation>
</comment>
<evidence type="ECO:0000313" key="10">
    <source>
        <dbReference type="EMBL" id="MDA0184087.1"/>
    </source>
</evidence>
<feature type="transmembrane region" description="Helical" evidence="7">
    <location>
        <begin position="266"/>
        <end position="291"/>
    </location>
</feature>
<feature type="transmembrane region" description="Helical" evidence="7">
    <location>
        <begin position="346"/>
        <end position="372"/>
    </location>
</feature>
<dbReference type="PANTHER" id="PTHR30572:SF4">
    <property type="entry name" value="ABC TRANSPORTER PERMEASE YTRF"/>
    <property type="match status" value="1"/>
</dbReference>
<accession>A0A9X3NFK1</accession>
<dbReference type="EMBL" id="JAPDDP010000068">
    <property type="protein sequence ID" value="MDA0184087.1"/>
    <property type="molecule type" value="Genomic_DNA"/>
</dbReference>
<feature type="domain" description="MacB-like periplasmic core" evidence="9">
    <location>
        <begin position="22"/>
        <end position="230"/>
    </location>
</feature>
<dbReference type="InterPro" id="IPR050250">
    <property type="entry name" value="Macrolide_Exporter_MacB"/>
</dbReference>
<dbReference type="GO" id="GO:0005886">
    <property type="term" value="C:plasma membrane"/>
    <property type="evidence" value="ECO:0007669"/>
    <property type="project" value="UniProtKB-SubCell"/>
</dbReference>
<evidence type="ECO:0000256" key="7">
    <source>
        <dbReference type="SAM" id="Phobius"/>
    </source>
</evidence>
<keyword evidence="5 7" id="KW-0472">Membrane</keyword>
<dbReference type="Pfam" id="PF02687">
    <property type="entry name" value="FtsX"/>
    <property type="match status" value="1"/>
</dbReference>
<dbReference type="InterPro" id="IPR025857">
    <property type="entry name" value="MacB_PCD"/>
</dbReference>
<evidence type="ECO:0000256" key="6">
    <source>
        <dbReference type="ARBA" id="ARBA00038076"/>
    </source>
</evidence>
<keyword evidence="11" id="KW-1185">Reference proteome</keyword>
<organism evidence="10 11">
    <name type="scientific">Solirubrobacter phytolaccae</name>
    <dbReference type="NCBI Taxonomy" id="1404360"/>
    <lineage>
        <taxon>Bacteria</taxon>
        <taxon>Bacillati</taxon>
        <taxon>Actinomycetota</taxon>
        <taxon>Thermoleophilia</taxon>
        <taxon>Solirubrobacterales</taxon>
        <taxon>Solirubrobacteraceae</taxon>
        <taxon>Solirubrobacter</taxon>
    </lineage>
</organism>
<sequence length="388" mass="39337">MTAGDVLRTGALGLRTRRARAALSALGIAIGVAAMVAVLGISESSKADLLAELDKLGTNLLQVAPGESFMGEASVLPESAAAMLRRVGGVESVAAIAGVGEATVRRNPYVDEAETGGIGVAAADPALQEAVGATLRRGRFLDAATGRYPTVVLGAEAAATLGLDDAGGRVWIGGRWFTVIGILDPVALASNLDTAALIGFAAAKTIFDLDPNPSTVFVRADQEQVSTVRELLGASANPEHPEEVSVERPSDALEARAAAKTAFTSLFLGLGAVALLVGGVGIANVMVISVLERRSEIGLRRALGATKRHVGVQFLSESLILATIGGVVGTALGALVTFGYATHEGWLVAVPLIALAGGVLVSVVAGGVAGLYPALRAARLSPTEALRS</sequence>
<dbReference type="Pfam" id="PF12704">
    <property type="entry name" value="MacB_PCD"/>
    <property type="match status" value="1"/>
</dbReference>
<evidence type="ECO:0000259" key="9">
    <source>
        <dbReference type="Pfam" id="PF12704"/>
    </source>
</evidence>